<dbReference type="PANTHER" id="PTHR43941">
    <property type="entry name" value="STRUCTURAL MAINTENANCE OF CHROMOSOMES PROTEIN 2"/>
    <property type="match status" value="1"/>
</dbReference>
<evidence type="ECO:0000313" key="3">
    <source>
        <dbReference type="EMBL" id="KAJ3989024.1"/>
    </source>
</evidence>
<feature type="compositionally biased region" description="Basic residues" evidence="2">
    <location>
        <begin position="9"/>
        <end position="23"/>
    </location>
</feature>
<dbReference type="Proteomes" id="UP001163850">
    <property type="component" value="Unassembled WGS sequence"/>
</dbReference>
<feature type="coiled-coil region" evidence="1">
    <location>
        <begin position="702"/>
        <end position="764"/>
    </location>
</feature>
<dbReference type="Gene3D" id="1.20.5.1160">
    <property type="entry name" value="Vasodilator-stimulated phosphoprotein"/>
    <property type="match status" value="1"/>
</dbReference>
<feature type="compositionally biased region" description="Polar residues" evidence="2">
    <location>
        <begin position="103"/>
        <end position="119"/>
    </location>
</feature>
<feature type="compositionally biased region" description="Pro residues" evidence="2">
    <location>
        <begin position="87"/>
        <end position="96"/>
    </location>
</feature>
<sequence>MSEDDRAVKAARAKAMLKKRQAKKTGTPPSHTSGVISPVSERAFSPAPQERRPVTVSVDDQKQDLSDVFTGNDNGDASWLSTLPRASSPPPAPPPTAVVFSESAATSPNSATIASANSHLSPEEIVWLEKGNDMLNLQIEQLSSEKAELQKTRDSFKTQNEALNAELGQSGATNVNLKSENQTLKAELERMEKTKSSWASSESSLKAEMEGLRATLTQVQASKSNLQRTEDNLRAENKNLKSTLTELETEKAKVSQSEAVLKADYEQLRSDLTGKLSSTISKLEQTEAALEKQYGHSAELEQQIQQLQAEMEVSLRNEQQTISLLVSEKAALTSDLERLSSAESDAQEAERMLLEEQSKTADLEEHLQQLRSELQDSTNRIQSQELTERELADKERQLQISNGSLISTRKEAEKHRRRARELEEQIESDDRVDRLEASLKNTQDRADDLEFQLSKLKQTHSALKSERDELESRIQTVSEGEDGWKTKHTDLQTLHQNMEAQLAQAIAEKKDISNEKSSLQAELDTVQNALFLLQEKLTNAATELIASTKHLQAVQNEAKIANRRAEDAERTQKELQEEGTNLMHSLNEMRPKIVELTGIKLELTEKASELERVIQYQESTIGQLGLSLEEARADAEASEKRLRDLLSEREKEQLSAQDNDSDLQKAHSQLQMELDSAVASVRSFEADRAMRRNEAMQQVEEIARLQQLASAQSEELASLQHEIYRRQNDQSEDRSFLEVAQNEIESLRQEVALKDEELERLRLRTSTSSTFSDKPHSLKDELNDEVLSSLKLELSSSQSHVRSLEESLFDAEARSHALVKQVAALEDQLSTNQMSSRRPFSPLGGALPSRPSSRGSRPHSISGSQSIKPSTLARSAIEHNLSPETRHKRKTSLTMLKARIDSELAAASSRSQANFRALSPVQSESSTGKASDAGPIHSHYRSRPQFMDDSHVFWCSSCRGDLVIL</sequence>
<comment type="caution">
    <text evidence="3">The sequence shown here is derived from an EMBL/GenBank/DDBJ whole genome shotgun (WGS) entry which is preliminary data.</text>
</comment>
<feature type="compositionally biased region" description="Polar residues" evidence="2">
    <location>
        <begin position="398"/>
        <end position="407"/>
    </location>
</feature>
<accession>A0AA38Q7E6</accession>
<feature type="compositionally biased region" description="Polar residues" evidence="2">
    <location>
        <begin position="829"/>
        <end position="838"/>
    </location>
</feature>
<reference evidence="3" key="1">
    <citation type="submission" date="2022-08" db="EMBL/GenBank/DDBJ databases">
        <authorList>
            <consortium name="DOE Joint Genome Institute"/>
            <person name="Min B."/>
            <person name="Riley R."/>
            <person name="Sierra-Patev S."/>
            <person name="Naranjo-Ortiz M."/>
            <person name="Looney B."/>
            <person name="Konkel Z."/>
            <person name="Slot J.C."/>
            <person name="Sakamoto Y."/>
            <person name="Steenwyk J.L."/>
            <person name="Rokas A."/>
            <person name="Carro J."/>
            <person name="Camarero S."/>
            <person name="Ferreira P."/>
            <person name="Molpeceres G."/>
            <person name="Ruiz-Duenas F.J."/>
            <person name="Serrano A."/>
            <person name="Henrissat B."/>
            <person name="Drula E."/>
            <person name="Hughes K.W."/>
            <person name="Mata J.L."/>
            <person name="Ishikawa N.K."/>
            <person name="Vargas-Isla R."/>
            <person name="Ushijima S."/>
            <person name="Smith C.A."/>
            <person name="Ahrendt S."/>
            <person name="Andreopoulos W."/>
            <person name="He G."/>
            <person name="Labutti K."/>
            <person name="Lipzen A."/>
            <person name="Ng V."/>
            <person name="Sandor L."/>
            <person name="Barry K."/>
            <person name="Martinez A.T."/>
            <person name="Xiao Y."/>
            <person name="Gibbons J.G."/>
            <person name="Terashima K."/>
            <person name="Hibbett D.S."/>
            <person name="Grigoriev I.V."/>
        </authorList>
    </citation>
    <scope>NUCLEOTIDE SEQUENCE</scope>
    <source>
        <strain evidence="3">TFB7829</strain>
    </source>
</reference>
<proteinExistence type="predicted"/>
<name>A0AA38Q7E6_9AGAR</name>
<feature type="region of interest" description="Disordered" evidence="2">
    <location>
        <begin position="911"/>
        <end position="937"/>
    </location>
</feature>
<dbReference type="SUPFAM" id="SSF57997">
    <property type="entry name" value="Tropomyosin"/>
    <property type="match status" value="1"/>
</dbReference>
<feature type="coiled-coil region" evidence="1">
    <location>
        <begin position="132"/>
        <end position="257"/>
    </location>
</feature>
<evidence type="ECO:0000256" key="2">
    <source>
        <dbReference type="SAM" id="MobiDB-lite"/>
    </source>
</evidence>
<feature type="region of interest" description="Disordered" evidence="2">
    <location>
        <begin position="647"/>
        <end position="668"/>
    </location>
</feature>
<feature type="compositionally biased region" description="Low complexity" evidence="2">
    <location>
        <begin position="848"/>
        <end position="864"/>
    </location>
</feature>
<feature type="compositionally biased region" description="Basic and acidic residues" evidence="2">
    <location>
        <begin position="49"/>
        <end position="65"/>
    </location>
</feature>
<dbReference type="PANTHER" id="PTHR43941:SF1">
    <property type="entry name" value="STRUCTURAL MAINTENANCE OF CHROMOSOMES PROTEIN 2"/>
    <property type="match status" value="1"/>
</dbReference>
<feature type="compositionally biased region" description="Basic and acidic residues" evidence="2">
    <location>
        <begin position="408"/>
        <end position="430"/>
    </location>
</feature>
<keyword evidence="1" id="KW-0175">Coiled coil</keyword>
<dbReference type="AlphaFoldDB" id="A0AA38Q7E6"/>
<dbReference type="EMBL" id="MU801902">
    <property type="protein sequence ID" value="KAJ3989024.1"/>
    <property type="molecule type" value="Genomic_DNA"/>
</dbReference>
<feature type="region of interest" description="Disordered" evidence="2">
    <location>
        <begin position="386"/>
        <end position="430"/>
    </location>
</feature>
<gene>
    <name evidence="3" type="ORF">F5890DRAFT_1549986</name>
</gene>
<feature type="compositionally biased region" description="Basic and acidic residues" evidence="2">
    <location>
        <begin position="386"/>
        <end position="397"/>
    </location>
</feature>
<evidence type="ECO:0000256" key="1">
    <source>
        <dbReference type="SAM" id="Coils"/>
    </source>
</evidence>
<feature type="compositionally biased region" description="Polar residues" evidence="2">
    <location>
        <begin position="911"/>
        <end position="929"/>
    </location>
</feature>
<organism evidence="3 4">
    <name type="scientific">Lentinula detonsa</name>
    <dbReference type="NCBI Taxonomy" id="2804962"/>
    <lineage>
        <taxon>Eukaryota</taxon>
        <taxon>Fungi</taxon>
        <taxon>Dikarya</taxon>
        <taxon>Basidiomycota</taxon>
        <taxon>Agaricomycotina</taxon>
        <taxon>Agaricomycetes</taxon>
        <taxon>Agaricomycetidae</taxon>
        <taxon>Agaricales</taxon>
        <taxon>Marasmiineae</taxon>
        <taxon>Omphalotaceae</taxon>
        <taxon>Lentinula</taxon>
    </lineage>
</organism>
<evidence type="ECO:0000313" key="4">
    <source>
        <dbReference type="Proteomes" id="UP001163850"/>
    </source>
</evidence>
<protein>
    <submittedName>
        <fullName evidence="3">Uncharacterized protein</fullName>
    </submittedName>
</protein>
<feature type="region of interest" description="Disordered" evidence="2">
    <location>
        <begin position="1"/>
        <end position="119"/>
    </location>
</feature>
<feature type="region of interest" description="Disordered" evidence="2">
    <location>
        <begin position="829"/>
        <end position="891"/>
    </location>
</feature>